<organism evidence="9 10">
    <name type="scientific">Tateyamaria armeniaca</name>
    <dbReference type="NCBI Taxonomy" id="2518930"/>
    <lineage>
        <taxon>Bacteria</taxon>
        <taxon>Pseudomonadati</taxon>
        <taxon>Pseudomonadota</taxon>
        <taxon>Alphaproteobacteria</taxon>
        <taxon>Rhodobacterales</taxon>
        <taxon>Roseobacteraceae</taxon>
        <taxon>Tateyamaria</taxon>
    </lineage>
</organism>
<evidence type="ECO:0000256" key="6">
    <source>
        <dbReference type="ARBA" id="ARBA00023163"/>
    </source>
</evidence>
<dbReference type="CDD" id="cd16321">
    <property type="entry name" value="MraZ_C"/>
    <property type="match status" value="1"/>
</dbReference>
<dbReference type="NCBIfam" id="NF001476">
    <property type="entry name" value="PRK00326.2-2"/>
    <property type="match status" value="1"/>
</dbReference>
<name>A0ABW8UUH7_9RHOB</name>
<dbReference type="PROSITE" id="PS51740">
    <property type="entry name" value="SPOVT_ABRB"/>
    <property type="match status" value="2"/>
</dbReference>
<dbReference type="InterPro" id="IPR003444">
    <property type="entry name" value="MraZ"/>
</dbReference>
<feature type="domain" description="SpoVT-AbrB" evidence="8">
    <location>
        <begin position="8"/>
        <end position="52"/>
    </location>
</feature>
<evidence type="ECO:0000313" key="10">
    <source>
        <dbReference type="Proteomes" id="UP001627408"/>
    </source>
</evidence>
<evidence type="ECO:0000256" key="4">
    <source>
        <dbReference type="ARBA" id="ARBA00023015"/>
    </source>
</evidence>
<protein>
    <recommendedName>
        <fullName evidence="1 7">Transcriptional regulator MraZ</fullName>
    </recommendedName>
</protein>
<dbReference type="SUPFAM" id="SSF89447">
    <property type="entry name" value="AbrB/MazE/MraZ-like"/>
    <property type="match status" value="1"/>
</dbReference>
<dbReference type="InterPro" id="IPR007159">
    <property type="entry name" value="SpoVT-AbrB_dom"/>
</dbReference>
<accession>A0ABW8UUH7</accession>
<comment type="similarity">
    <text evidence="7">Belongs to the MraZ family.</text>
</comment>
<dbReference type="Gene3D" id="3.40.1550.20">
    <property type="entry name" value="Transcriptional regulator MraZ domain"/>
    <property type="match status" value="1"/>
</dbReference>
<dbReference type="HAMAP" id="MF_01008">
    <property type="entry name" value="MraZ"/>
    <property type="match status" value="1"/>
</dbReference>
<sequence length="163" mass="18157">MARRFRGESDHKVDAKGRVSIPASFRRVIESCDPDWTDGLPPRIIIVYGGDTRDYLEGFTIEAMDEVDEKISKHPRGSAKRKAMERLYSAQSVEAVVDDTGRIVLPAKLRDKIGLDGMARFVSSGDTFEIWKPEAYDASIAALDDDGYDPDVDPSVYLDGDLE</sequence>
<dbReference type="Proteomes" id="UP001627408">
    <property type="component" value="Unassembled WGS sequence"/>
</dbReference>
<dbReference type="EMBL" id="JBHDIY010000002">
    <property type="protein sequence ID" value="MFL4470736.1"/>
    <property type="molecule type" value="Genomic_DNA"/>
</dbReference>
<dbReference type="InterPro" id="IPR038619">
    <property type="entry name" value="MraZ_sf"/>
</dbReference>
<gene>
    <name evidence="7 9" type="primary">mraZ</name>
    <name evidence="9" type="ORF">ACERZ8_12895</name>
</gene>
<keyword evidence="5 7" id="KW-0238">DNA-binding</keyword>
<dbReference type="InterPro" id="IPR035642">
    <property type="entry name" value="MraZ_N"/>
</dbReference>
<comment type="subunit">
    <text evidence="7">Forms oligomers.</text>
</comment>
<evidence type="ECO:0000256" key="5">
    <source>
        <dbReference type="ARBA" id="ARBA00023125"/>
    </source>
</evidence>
<evidence type="ECO:0000256" key="7">
    <source>
        <dbReference type="HAMAP-Rule" id="MF_01008"/>
    </source>
</evidence>
<keyword evidence="10" id="KW-1185">Reference proteome</keyword>
<dbReference type="InterPro" id="IPR020603">
    <property type="entry name" value="MraZ_dom"/>
</dbReference>
<proteinExistence type="inferred from homology"/>
<evidence type="ECO:0000256" key="1">
    <source>
        <dbReference type="ARBA" id="ARBA00013860"/>
    </source>
</evidence>
<evidence type="ECO:0000259" key="8">
    <source>
        <dbReference type="PROSITE" id="PS51740"/>
    </source>
</evidence>
<comment type="caution">
    <text evidence="9">The sequence shown here is derived from an EMBL/GenBank/DDBJ whole genome shotgun (WGS) entry which is preliminary data.</text>
</comment>
<keyword evidence="3" id="KW-0677">Repeat</keyword>
<dbReference type="InterPro" id="IPR037914">
    <property type="entry name" value="SpoVT-AbrB_sf"/>
</dbReference>
<reference evidence="9 10" key="1">
    <citation type="submission" date="2024-08" db="EMBL/GenBank/DDBJ databases">
        <title>Tateyamaria sp. nov., isolated from marine algae.</title>
        <authorList>
            <person name="Choi B.J."/>
            <person name="Kim J.M."/>
            <person name="Lee J.K."/>
            <person name="Choi D.G."/>
            <person name="Bayburt H."/>
            <person name="Baek J.H."/>
            <person name="Han D.M."/>
            <person name="Jeon C.O."/>
        </authorList>
    </citation>
    <scope>NUCLEOTIDE SEQUENCE [LARGE SCALE GENOMIC DNA]</scope>
    <source>
        <strain evidence="9 10">KMU-156</strain>
    </source>
</reference>
<dbReference type="CDD" id="cd16320">
    <property type="entry name" value="MraZ_N"/>
    <property type="match status" value="1"/>
</dbReference>
<dbReference type="PANTHER" id="PTHR34701:SF1">
    <property type="entry name" value="TRANSCRIPTIONAL REGULATOR MRAZ"/>
    <property type="match status" value="1"/>
</dbReference>
<evidence type="ECO:0000256" key="3">
    <source>
        <dbReference type="ARBA" id="ARBA00022737"/>
    </source>
</evidence>
<evidence type="ECO:0000313" key="9">
    <source>
        <dbReference type="EMBL" id="MFL4470736.1"/>
    </source>
</evidence>
<keyword evidence="2 7" id="KW-0963">Cytoplasm</keyword>
<keyword evidence="4 7" id="KW-0805">Transcription regulation</keyword>
<dbReference type="Pfam" id="PF02381">
    <property type="entry name" value="MraZ"/>
    <property type="match status" value="2"/>
</dbReference>
<evidence type="ECO:0000256" key="2">
    <source>
        <dbReference type="ARBA" id="ARBA00022490"/>
    </source>
</evidence>
<dbReference type="InterPro" id="IPR035644">
    <property type="entry name" value="MraZ_C"/>
</dbReference>
<dbReference type="RefSeq" id="WP_407592581.1">
    <property type="nucleotide sequence ID" value="NZ_JBHDIY010000002.1"/>
</dbReference>
<dbReference type="PANTHER" id="PTHR34701">
    <property type="entry name" value="TRANSCRIPTIONAL REGULATOR MRAZ"/>
    <property type="match status" value="1"/>
</dbReference>
<comment type="subcellular location">
    <subcellularLocation>
        <location evidence="7">Cytoplasm</location>
        <location evidence="7">Nucleoid</location>
    </subcellularLocation>
</comment>
<keyword evidence="6 7" id="KW-0804">Transcription</keyword>
<feature type="domain" description="SpoVT-AbrB" evidence="8">
    <location>
        <begin position="92"/>
        <end position="135"/>
    </location>
</feature>